<gene>
    <name evidence="3" type="ORF">BDCG_05835</name>
</gene>
<keyword evidence="4" id="KW-1185">Reference proteome</keyword>
<dbReference type="Proteomes" id="UP000002039">
    <property type="component" value="Unassembled WGS sequence"/>
</dbReference>
<organism evidence="3 4">
    <name type="scientific">Ajellomyces dermatitidis (strain ER-3 / ATCC MYA-2586)</name>
    <name type="common">Blastomyces dermatitidis</name>
    <dbReference type="NCBI Taxonomy" id="559297"/>
    <lineage>
        <taxon>Eukaryota</taxon>
        <taxon>Fungi</taxon>
        <taxon>Dikarya</taxon>
        <taxon>Ascomycota</taxon>
        <taxon>Pezizomycotina</taxon>
        <taxon>Eurotiomycetes</taxon>
        <taxon>Eurotiomycetidae</taxon>
        <taxon>Onygenales</taxon>
        <taxon>Ajellomycetaceae</taxon>
        <taxon>Blastomyces</taxon>
    </lineage>
</organism>
<evidence type="ECO:0000256" key="1">
    <source>
        <dbReference type="SAM" id="MobiDB-lite"/>
    </source>
</evidence>
<feature type="compositionally biased region" description="Acidic residues" evidence="1">
    <location>
        <begin position="75"/>
        <end position="109"/>
    </location>
</feature>
<proteinExistence type="predicted"/>
<keyword evidence="2" id="KW-1133">Transmembrane helix</keyword>
<evidence type="ECO:0000256" key="2">
    <source>
        <dbReference type="SAM" id="Phobius"/>
    </source>
</evidence>
<feature type="region of interest" description="Disordered" evidence="1">
    <location>
        <begin position="393"/>
        <end position="428"/>
    </location>
</feature>
<feature type="compositionally biased region" description="Polar residues" evidence="1">
    <location>
        <begin position="353"/>
        <end position="376"/>
    </location>
</feature>
<evidence type="ECO:0000313" key="3">
    <source>
        <dbReference type="EMBL" id="EEQ90715.2"/>
    </source>
</evidence>
<keyword evidence="2" id="KW-0812">Transmembrane</keyword>
<dbReference type="RefSeq" id="XP_045277397.1">
    <property type="nucleotide sequence ID" value="XM_045421530.1"/>
</dbReference>
<accession>A0ABP2F1U9</accession>
<evidence type="ECO:0000313" key="4">
    <source>
        <dbReference type="Proteomes" id="UP000002039"/>
    </source>
</evidence>
<feature type="region of interest" description="Disordered" evidence="1">
    <location>
        <begin position="349"/>
        <end position="377"/>
    </location>
</feature>
<reference evidence="4" key="1">
    <citation type="journal article" date="2015" name="PLoS Genet.">
        <title>The dynamic genome and transcriptome of the human fungal pathogen Blastomyces and close relative Emmonsia.</title>
        <authorList>
            <person name="Munoz J.F."/>
            <person name="Gauthier G.M."/>
            <person name="Desjardins C.A."/>
            <person name="Gallo J.E."/>
            <person name="Holder J."/>
            <person name="Sullivan T.D."/>
            <person name="Marty A.J."/>
            <person name="Carmen J.C."/>
            <person name="Chen Z."/>
            <person name="Ding L."/>
            <person name="Gujja S."/>
            <person name="Magrini V."/>
            <person name="Misas E."/>
            <person name="Mitreva M."/>
            <person name="Priest M."/>
            <person name="Saif S."/>
            <person name="Whiston E.A."/>
            <person name="Young S."/>
            <person name="Zeng Q."/>
            <person name="Goldman W.E."/>
            <person name="Mardis E.R."/>
            <person name="Taylor J.W."/>
            <person name="McEwen J.G."/>
            <person name="Clay O.K."/>
            <person name="Klein B.S."/>
            <person name="Cuomo C.A."/>
        </authorList>
    </citation>
    <scope>NUCLEOTIDE SEQUENCE [LARGE SCALE GENOMIC DNA]</scope>
    <source>
        <strain evidence="4">ER-3 / ATCC MYA-2586</strain>
    </source>
</reference>
<protein>
    <submittedName>
        <fullName evidence="3">Uncharacterized protein</fullName>
    </submittedName>
</protein>
<name>A0ABP2F1U9_AJEDR</name>
<feature type="compositionally biased region" description="Low complexity" evidence="1">
    <location>
        <begin position="176"/>
        <end position="188"/>
    </location>
</feature>
<feature type="region of interest" description="Disordered" evidence="1">
    <location>
        <begin position="27"/>
        <end position="51"/>
    </location>
</feature>
<dbReference type="EMBL" id="EQ999978">
    <property type="protein sequence ID" value="EEQ90715.2"/>
    <property type="molecule type" value="Genomic_DNA"/>
</dbReference>
<keyword evidence="2" id="KW-0472">Membrane</keyword>
<feature type="region of interest" description="Disordered" evidence="1">
    <location>
        <begin position="65"/>
        <end position="194"/>
    </location>
</feature>
<feature type="transmembrane region" description="Helical" evidence="2">
    <location>
        <begin position="200"/>
        <end position="222"/>
    </location>
</feature>
<sequence>MPLIVENMASLIGSMADEGDTLRQLIYPTKRSRSNKHNTSPRATGVTEKRRRNEVVRFFMYRQSRQSHRRIGEGLESETDSEESQDDEGDLDGEGIDTSGDENAGEEEEQPKPTTFSSGIPPAGTSPIESVKPGIDSPVALVSGTINPLPPANTSPSETEKPGIDSPKTSGSGTINPSPTNSANSSPSKGGLDSSNPTHLAVLMTGIVVVVFFIFLATCVMIRPKKQRHPGGIYSRYQGLRLNLGLASGYHKAPVIKNTSMKTTGKPYWDVESASKNRIPLLSGRNCTTLKRNTLLYFGKPSLEQSQASLTSSPDLNLSCYEATIPLLGSQRSPTLLAKGQENEHAQDILPSGFTSKFSRTNASATNTHTRSSVHTPNALHYTPRVDESDAVTVKNQHHAQLNPDKPKRPPSDMDFSISEDSHVPTGV</sequence>
<dbReference type="GeneID" id="69027794"/>